<accession>A0A0U1NRE1</accession>
<name>A0A0U1NRE1_9BACI</name>
<dbReference type="EMBL" id="CVRB01000001">
    <property type="protein sequence ID" value="CRK80318.1"/>
    <property type="molecule type" value="Genomic_DNA"/>
</dbReference>
<dbReference type="STRING" id="1499688.BN000_00199"/>
<organism evidence="1 2">
    <name type="scientific">Neobacillus massiliamazoniensis</name>
    <dbReference type="NCBI Taxonomy" id="1499688"/>
    <lineage>
        <taxon>Bacteria</taxon>
        <taxon>Bacillati</taxon>
        <taxon>Bacillota</taxon>
        <taxon>Bacilli</taxon>
        <taxon>Bacillales</taxon>
        <taxon>Bacillaceae</taxon>
        <taxon>Neobacillus</taxon>
    </lineage>
</organism>
<evidence type="ECO:0000313" key="2">
    <source>
        <dbReference type="Proteomes" id="UP000199087"/>
    </source>
</evidence>
<protein>
    <submittedName>
        <fullName evidence="1">Gp65</fullName>
    </submittedName>
</protein>
<gene>
    <name evidence="1" type="ORF">BN000_00199</name>
</gene>
<proteinExistence type="predicted"/>
<dbReference type="RefSeq" id="WP_090629664.1">
    <property type="nucleotide sequence ID" value="NZ_CVRB01000001.1"/>
</dbReference>
<dbReference type="AlphaFoldDB" id="A0A0U1NRE1"/>
<keyword evidence="2" id="KW-1185">Reference proteome</keyword>
<reference evidence="2" key="1">
    <citation type="submission" date="2015-05" db="EMBL/GenBank/DDBJ databases">
        <authorList>
            <person name="Urmite Genomes"/>
        </authorList>
    </citation>
    <scope>NUCLEOTIDE SEQUENCE [LARGE SCALE GENOMIC DNA]</scope>
    <source>
        <strain evidence="2">LF1</strain>
    </source>
</reference>
<dbReference type="Proteomes" id="UP000199087">
    <property type="component" value="Unassembled WGS sequence"/>
</dbReference>
<evidence type="ECO:0000313" key="1">
    <source>
        <dbReference type="EMBL" id="CRK80318.1"/>
    </source>
</evidence>
<sequence length="133" mass="15735">MAEYKTYEQKMRFYKSSEWQSLRQQALERDIYECQECKRQSGKVKTKQRLDVDHIKDFGSQIIMINVDQPGWIKELDGEDRQELLVVNKYITHSTNNYGHEGLVNINDIVDRAIDNKGYLIIFVKNNAVGYQR</sequence>
<dbReference type="OrthoDB" id="9811997at2"/>